<feature type="region of interest" description="Disordered" evidence="1">
    <location>
        <begin position="120"/>
        <end position="191"/>
    </location>
</feature>
<feature type="compositionally biased region" description="Low complexity" evidence="1">
    <location>
        <begin position="1008"/>
        <end position="1018"/>
    </location>
</feature>
<accession>A0ABN9SSB6</accession>
<evidence type="ECO:0000313" key="4">
    <source>
        <dbReference type="Proteomes" id="UP001189429"/>
    </source>
</evidence>
<feature type="compositionally biased region" description="Low complexity" evidence="1">
    <location>
        <begin position="136"/>
        <end position="145"/>
    </location>
</feature>
<feature type="region of interest" description="Disordered" evidence="1">
    <location>
        <begin position="358"/>
        <end position="469"/>
    </location>
</feature>
<evidence type="ECO:0000256" key="1">
    <source>
        <dbReference type="SAM" id="MobiDB-lite"/>
    </source>
</evidence>
<feature type="chain" id="PRO_5045746015" evidence="2">
    <location>
        <begin position="29"/>
        <end position="1095"/>
    </location>
</feature>
<reference evidence="3" key="1">
    <citation type="submission" date="2023-10" db="EMBL/GenBank/DDBJ databases">
        <authorList>
            <person name="Chen Y."/>
            <person name="Shah S."/>
            <person name="Dougan E. K."/>
            <person name="Thang M."/>
            <person name="Chan C."/>
        </authorList>
    </citation>
    <scope>NUCLEOTIDE SEQUENCE [LARGE SCALE GENOMIC DNA]</scope>
</reference>
<feature type="compositionally biased region" description="Acidic residues" evidence="1">
    <location>
        <begin position="179"/>
        <end position="191"/>
    </location>
</feature>
<gene>
    <name evidence="3" type="ORF">PCOR1329_LOCUS32168</name>
</gene>
<name>A0ABN9SSB6_9DINO</name>
<feature type="signal peptide" evidence="2">
    <location>
        <begin position="1"/>
        <end position="28"/>
    </location>
</feature>
<feature type="region of interest" description="Disordered" evidence="1">
    <location>
        <begin position="1006"/>
        <end position="1027"/>
    </location>
</feature>
<evidence type="ECO:0000256" key="2">
    <source>
        <dbReference type="SAM" id="SignalP"/>
    </source>
</evidence>
<proteinExistence type="predicted"/>
<keyword evidence="4" id="KW-1185">Reference proteome</keyword>
<comment type="caution">
    <text evidence="3">The sequence shown here is derived from an EMBL/GenBank/DDBJ whole genome shotgun (WGS) entry which is preliminary data.</text>
</comment>
<feature type="compositionally biased region" description="Low complexity" evidence="1">
    <location>
        <begin position="396"/>
        <end position="441"/>
    </location>
</feature>
<organism evidence="3 4">
    <name type="scientific">Prorocentrum cordatum</name>
    <dbReference type="NCBI Taxonomy" id="2364126"/>
    <lineage>
        <taxon>Eukaryota</taxon>
        <taxon>Sar</taxon>
        <taxon>Alveolata</taxon>
        <taxon>Dinophyceae</taxon>
        <taxon>Prorocentrales</taxon>
        <taxon>Prorocentraceae</taxon>
        <taxon>Prorocentrum</taxon>
    </lineage>
</organism>
<evidence type="ECO:0000313" key="3">
    <source>
        <dbReference type="EMBL" id="CAK0834892.1"/>
    </source>
</evidence>
<protein>
    <submittedName>
        <fullName evidence="3">Uncharacterized protein</fullName>
    </submittedName>
</protein>
<dbReference type="Proteomes" id="UP001189429">
    <property type="component" value="Unassembled WGS sequence"/>
</dbReference>
<keyword evidence="2" id="KW-0732">Signal</keyword>
<sequence length="1095" mass="116355">MAAGAGPPLPAPLSALLRLLAWCACCRAVQVPPVPGPPAPLPEEAGPAAARVVLAPREVEVVLERLDAEAEADVARRDAERRLERLERLGEEAEAGLQRAWARAELERLDAEAEARLERLSAGPGLGSEAADGGPRRLSAAGAARARARPEEGWAGGPPSSPEEEEGNATEPMGSPEEAMYEVEEEEVEEKDADKGHARLMAGAVHLVGPGQGSDELAAEAFRKGAPSWPEQAVNLEEDGRATARLAGTMEAEVWTRDGSAGQDRTSRRDAEDSPVTPLACASAFSGHDAVCGGLAWARGACSLAVATRGVSCSDYCGQQGSECLAAADNAGNGCTVSLDPQGRMLLSMLGVALSPSSRQFLKQTDHGGRPASSSRRRRRRAPPRQGNADLPDHFAAGAPLASPTGAPAAPAADDSPFGGAAPIAPRRSRSAGPASGSIASLQRPSTPGPAALPEQPASPGVPETPEVEDNLHPAAAARTPCWNVPETPEVKDNLHPADAASFWGTPLESPQPWRTHGGAAAAAALLQAHAAAHASAAAAVEGSLAGAPRHVPDWYINWYPGYSMDVIRHWYSKVMERFGMDPTLPREGQMTKVSIWFSTALRHSPYWKDGFSRHFEKISTFDPYDGWVVVDDLLTNWTENDQWKGYREMHEVLIKGRPHTSYVYWVLLNCCEMIDHHGMQKGRLQMKCVELVPCESAFWTATRRFAPARHLQVGASGAEWLGPAPQGHEGAGSAMKRQRTGEVSTSMHQQVLNMLGEHKGVRSARFVDALASRRLGDGARETTVGVLKGVWHKIGAVGGGPACRQEPIDDPAALNTSGLFLFYARQVEQGWARRVASSTLDVGAACSCPDGCARAGGDGDAGEWPQELCQDIKRDISDCSDLLAKRPGSEELQNNLAASLCSRMQLLPALSAPDAIVLTELLKEKCTVGSVKRAVLSAVDTKVANIATSAPSGITDAGLTGKDWMVLEDHRAAASVAGRVAQEGCEKQAFNALVSKGTRALKKKPAAADVAKKPSAATPALKTPAASKASKGDAVNIVFEPSDRQCTMNAFASRRRGRAFRWAKANGRNEKQLLIFAKDAYRSASETWRNKKNA</sequence>
<dbReference type="EMBL" id="CAUYUJ010012936">
    <property type="protein sequence ID" value="CAK0834892.1"/>
    <property type="molecule type" value="Genomic_DNA"/>
</dbReference>